<reference evidence="1" key="2">
    <citation type="submission" date="2022-03" db="EMBL/GenBank/DDBJ databases">
        <title>Draft title - Genomic analysis of global carrot germplasm unveils the trajectory of domestication and the origin of high carotenoid orange carrot.</title>
        <authorList>
            <person name="Iorizzo M."/>
            <person name="Ellison S."/>
            <person name="Senalik D."/>
            <person name="Macko-Podgorni A."/>
            <person name="Grzebelus D."/>
            <person name="Bostan H."/>
            <person name="Rolling W."/>
            <person name="Curaba J."/>
            <person name="Simon P."/>
        </authorList>
    </citation>
    <scope>NUCLEOTIDE SEQUENCE</scope>
    <source>
        <tissue evidence="1">Leaf</tissue>
    </source>
</reference>
<organism evidence="1 2">
    <name type="scientific">Daucus carota subsp. sativus</name>
    <name type="common">Carrot</name>
    <dbReference type="NCBI Taxonomy" id="79200"/>
    <lineage>
        <taxon>Eukaryota</taxon>
        <taxon>Viridiplantae</taxon>
        <taxon>Streptophyta</taxon>
        <taxon>Embryophyta</taxon>
        <taxon>Tracheophyta</taxon>
        <taxon>Spermatophyta</taxon>
        <taxon>Magnoliopsida</taxon>
        <taxon>eudicotyledons</taxon>
        <taxon>Gunneridae</taxon>
        <taxon>Pentapetalae</taxon>
        <taxon>asterids</taxon>
        <taxon>campanulids</taxon>
        <taxon>Apiales</taxon>
        <taxon>Apiaceae</taxon>
        <taxon>Apioideae</taxon>
        <taxon>Scandiceae</taxon>
        <taxon>Daucinae</taxon>
        <taxon>Daucus</taxon>
        <taxon>Daucus sect. Daucus</taxon>
    </lineage>
</organism>
<accession>A0A175YB77</accession>
<dbReference type="AlphaFoldDB" id="A0A175YB77"/>
<keyword evidence="2" id="KW-1185">Reference proteome</keyword>
<gene>
    <name evidence="1" type="ORF">DCAR_0830807</name>
</gene>
<dbReference type="Gramene" id="KZM80697">
    <property type="protein sequence ID" value="KZM80697"/>
    <property type="gene ID" value="DCAR_032364"/>
</dbReference>
<proteinExistence type="predicted"/>
<protein>
    <submittedName>
        <fullName evidence="1">Uncharacterized protein</fullName>
    </submittedName>
</protein>
<sequence length="129" mass="14921">MTITFENVQYFVDTPKKMREKGYQQRFSITGSFQPAVLTALMGVMQLLSDVHMYFVVAHKSDSESRAHKQSKFQSRGIEELSLRRLHRYVIWNFVMSIVYKWITSDYTDLPPQPGVSEAATNETGAHKQ</sequence>
<dbReference type="EMBL" id="CP093350">
    <property type="protein sequence ID" value="WOH11326.1"/>
    <property type="molecule type" value="Genomic_DNA"/>
</dbReference>
<evidence type="ECO:0000313" key="2">
    <source>
        <dbReference type="Proteomes" id="UP000077755"/>
    </source>
</evidence>
<reference evidence="1" key="1">
    <citation type="journal article" date="2016" name="Nat. Genet.">
        <title>A high-quality carrot genome assembly provides new insights into carotenoid accumulation and asterid genome evolution.</title>
        <authorList>
            <person name="Iorizzo M."/>
            <person name="Ellison S."/>
            <person name="Senalik D."/>
            <person name="Zeng P."/>
            <person name="Satapoomin P."/>
            <person name="Huang J."/>
            <person name="Bowman M."/>
            <person name="Iovene M."/>
            <person name="Sanseverino W."/>
            <person name="Cavagnaro P."/>
            <person name="Yildiz M."/>
            <person name="Macko-Podgorni A."/>
            <person name="Moranska E."/>
            <person name="Grzebelus E."/>
            <person name="Grzebelus D."/>
            <person name="Ashrafi H."/>
            <person name="Zheng Z."/>
            <person name="Cheng S."/>
            <person name="Spooner D."/>
            <person name="Van Deynze A."/>
            <person name="Simon P."/>
        </authorList>
    </citation>
    <scope>NUCLEOTIDE SEQUENCE</scope>
    <source>
        <tissue evidence="1">Leaf</tissue>
    </source>
</reference>
<name>A0A175YB77_DAUCS</name>
<evidence type="ECO:0000313" key="1">
    <source>
        <dbReference type="EMBL" id="WOH11326.1"/>
    </source>
</evidence>
<dbReference type="Proteomes" id="UP000077755">
    <property type="component" value="Chromosome 8"/>
</dbReference>